<dbReference type="GO" id="GO:0045152">
    <property type="term" value="F:antisigma factor binding"/>
    <property type="evidence" value="ECO:0007669"/>
    <property type="project" value="InterPro"/>
</dbReference>
<reference evidence="8" key="1">
    <citation type="submission" date="2022-05" db="EMBL/GenBank/DDBJ databases">
        <title>Novel bacterial taxa in a minimal lignocellulolytic consortium and its capacity to transform plastics disclosed by genome-resolved metagenomics.</title>
        <authorList>
            <person name="Rodriguez C.A.D."/>
            <person name="Diaz-Garcia L."/>
            <person name="Herrera K."/>
            <person name="Tarazona N.A."/>
            <person name="Sproer C."/>
            <person name="Overmann J."/>
            <person name="Jimenez D.J."/>
        </authorList>
    </citation>
    <scope>NUCLEOTIDE SEQUENCE</scope>
    <source>
        <strain evidence="8">MAG5</strain>
    </source>
</reference>
<dbReference type="EMBL" id="CP097899">
    <property type="protein sequence ID" value="URN94176.1"/>
    <property type="molecule type" value="Genomic_DNA"/>
</dbReference>
<evidence type="ECO:0000256" key="1">
    <source>
        <dbReference type="ARBA" id="ARBA00001976"/>
    </source>
</evidence>
<dbReference type="NCBIfam" id="TIGR02886">
    <property type="entry name" value="spore_II_AA"/>
    <property type="match status" value="1"/>
</dbReference>
<sequence length="117" mass="13272">MSLRTEVVHNRNVVIVRLTGELDHHTSEDVRLKLDEVLLKENSHHMVMNLETLTFMDSSGIGVLLGRYKQLKNRGGKLILCHIDSPVHKLLELSGLFKIIDVYDDEVRALSSLEVVS</sequence>
<dbReference type="GO" id="GO:0030435">
    <property type="term" value="P:sporulation resulting in formation of a cellular spore"/>
    <property type="evidence" value="ECO:0007669"/>
    <property type="project" value="UniProtKB-KW"/>
</dbReference>
<dbReference type="KEGG" id="plig:NAG76_20515"/>
<comment type="similarity">
    <text evidence="2 6">Belongs to the anti-sigma-factor antagonist family.</text>
</comment>
<keyword evidence="5" id="KW-0749">Sporulation</keyword>
<protein>
    <recommendedName>
        <fullName evidence="3 6">Anti-sigma F factor antagonist</fullName>
    </recommendedName>
    <alternativeName>
        <fullName evidence="6">Stage II sporulation protein</fullName>
    </alternativeName>
</protein>
<dbReference type="PANTHER" id="PTHR33495:SF2">
    <property type="entry name" value="ANTI-SIGMA FACTOR ANTAGONIST TM_1081-RELATED"/>
    <property type="match status" value="1"/>
</dbReference>
<evidence type="ECO:0000256" key="3">
    <source>
        <dbReference type="ARBA" id="ARBA00020784"/>
    </source>
</evidence>
<evidence type="ECO:0000313" key="9">
    <source>
        <dbReference type="Proteomes" id="UP001056756"/>
    </source>
</evidence>
<dbReference type="Pfam" id="PF01740">
    <property type="entry name" value="STAS"/>
    <property type="match status" value="1"/>
</dbReference>
<feature type="domain" description="STAS" evidence="7">
    <location>
        <begin position="3"/>
        <end position="113"/>
    </location>
</feature>
<proteinExistence type="inferred from homology"/>
<keyword evidence="4" id="KW-0597">Phosphoprotein</keyword>
<evidence type="ECO:0000256" key="4">
    <source>
        <dbReference type="ARBA" id="ARBA00022553"/>
    </source>
</evidence>
<dbReference type="PROSITE" id="PS50801">
    <property type="entry name" value="STAS"/>
    <property type="match status" value="1"/>
</dbReference>
<dbReference type="AlphaFoldDB" id="A0A9J6ZE50"/>
<dbReference type="SUPFAM" id="SSF52091">
    <property type="entry name" value="SpoIIaa-like"/>
    <property type="match status" value="1"/>
</dbReference>
<dbReference type="CDD" id="cd07043">
    <property type="entry name" value="STAS_anti-anti-sigma_factors"/>
    <property type="match status" value="1"/>
</dbReference>
<dbReference type="InterPro" id="IPR014237">
    <property type="entry name" value="Anti-sigma_F_ant"/>
</dbReference>
<comment type="function">
    <text evidence="1">In the phosphorylated form it could act as an anti-anti-sigma factor that counteracts SpoIIAB and thus releases sigma f from inhibition.</text>
</comment>
<organism evidence="8 9">
    <name type="scientific">Candidatus Pristimantibacillus lignocellulolyticus</name>
    <dbReference type="NCBI Taxonomy" id="2994561"/>
    <lineage>
        <taxon>Bacteria</taxon>
        <taxon>Bacillati</taxon>
        <taxon>Bacillota</taxon>
        <taxon>Bacilli</taxon>
        <taxon>Bacillales</taxon>
        <taxon>Paenibacillaceae</taxon>
        <taxon>Candidatus Pristimantibacillus</taxon>
    </lineage>
</organism>
<dbReference type="Proteomes" id="UP001056756">
    <property type="component" value="Chromosome"/>
</dbReference>
<evidence type="ECO:0000313" key="8">
    <source>
        <dbReference type="EMBL" id="URN94176.1"/>
    </source>
</evidence>
<evidence type="ECO:0000256" key="2">
    <source>
        <dbReference type="ARBA" id="ARBA00009013"/>
    </source>
</evidence>
<dbReference type="NCBIfam" id="TIGR00377">
    <property type="entry name" value="ant_ant_sig"/>
    <property type="match status" value="1"/>
</dbReference>
<dbReference type="Gene3D" id="3.30.750.24">
    <property type="entry name" value="STAS domain"/>
    <property type="match status" value="1"/>
</dbReference>
<evidence type="ECO:0000256" key="5">
    <source>
        <dbReference type="ARBA" id="ARBA00022969"/>
    </source>
</evidence>
<dbReference type="InterPro" id="IPR003658">
    <property type="entry name" value="Anti-sigma_ant"/>
</dbReference>
<name>A0A9J6ZE50_9BACL</name>
<dbReference type="PANTHER" id="PTHR33495">
    <property type="entry name" value="ANTI-SIGMA FACTOR ANTAGONIST TM_1081-RELATED-RELATED"/>
    <property type="match status" value="1"/>
</dbReference>
<dbReference type="GO" id="GO:0043856">
    <property type="term" value="F:anti-sigma factor antagonist activity"/>
    <property type="evidence" value="ECO:0007669"/>
    <property type="project" value="InterPro"/>
</dbReference>
<accession>A0A9J6ZE50</accession>
<dbReference type="InterPro" id="IPR002645">
    <property type="entry name" value="STAS_dom"/>
</dbReference>
<gene>
    <name evidence="8" type="primary">spoIIAA</name>
    <name evidence="8" type="ORF">NAG76_20515</name>
</gene>
<evidence type="ECO:0000259" key="7">
    <source>
        <dbReference type="PROSITE" id="PS50801"/>
    </source>
</evidence>
<evidence type="ECO:0000256" key="6">
    <source>
        <dbReference type="RuleBase" id="RU003749"/>
    </source>
</evidence>
<dbReference type="InterPro" id="IPR036513">
    <property type="entry name" value="STAS_dom_sf"/>
</dbReference>